<gene>
    <name evidence="1" type="ORF">Sjap_024475</name>
</gene>
<dbReference type="Proteomes" id="UP001417504">
    <property type="component" value="Unassembled WGS sequence"/>
</dbReference>
<reference evidence="1 2" key="1">
    <citation type="submission" date="2024-01" db="EMBL/GenBank/DDBJ databases">
        <title>Genome assemblies of Stephania.</title>
        <authorList>
            <person name="Yang L."/>
        </authorList>
    </citation>
    <scope>NUCLEOTIDE SEQUENCE [LARGE SCALE GENOMIC DNA]</scope>
    <source>
        <strain evidence="1">QJT</strain>
        <tissue evidence="1">Leaf</tissue>
    </source>
</reference>
<keyword evidence="2" id="KW-1185">Reference proteome</keyword>
<comment type="caution">
    <text evidence="1">The sequence shown here is derived from an EMBL/GenBank/DDBJ whole genome shotgun (WGS) entry which is preliminary data.</text>
</comment>
<proteinExistence type="predicted"/>
<name>A0AAP0EKN6_9MAGN</name>
<evidence type="ECO:0000313" key="2">
    <source>
        <dbReference type="Proteomes" id="UP001417504"/>
    </source>
</evidence>
<accession>A0AAP0EKN6</accession>
<protein>
    <submittedName>
        <fullName evidence="1">Uncharacterized protein</fullName>
    </submittedName>
</protein>
<evidence type="ECO:0000313" key="1">
    <source>
        <dbReference type="EMBL" id="KAK9091298.1"/>
    </source>
</evidence>
<dbReference type="EMBL" id="JBBNAE010000010">
    <property type="protein sequence ID" value="KAK9091298.1"/>
    <property type="molecule type" value="Genomic_DNA"/>
</dbReference>
<organism evidence="1 2">
    <name type="scientific">Stephania japonica</name>
    <dbReference type="NCBI Taxonomy" id="461633"/>
    <lineage>
        <taxon>Eukaryota</taxon>
        <taxon>Viridiplantae</taxon>
        <taxon>Streptophyta</taxon>
        <taxon>Embryophyta</taxon>
        <taxon>Tracheophyta</taxon>
        <taxon>Spermatophyta</taxon>
        <taxon>Magnoliopsida</taxon>
        <taxon>Ranunculales</taxon>
        <taxon>Menispermaceae</taxon>
        <taxon>Menispermoideae</taxon>
        <taxon>Cissampelideae</taxon>
        <taxon>Stephania</taxon>
    </lineage>
</organism>
<dbReference type="AlphaFoldDB" id="A0AAP0EKN6"/>
<sequence>MIQTLVIFAEITRTNFITNDKLSSLKKNTSFQYFFNFGTKKNLSVLGVDVGNLNQFFLVSLELTQQKTQSHI</sequence>